<protein>
    <submittedName>
        <fullName evidence="1">Uncharacterized protein</fullName>
    </submittedName>
</protein>
<comment type="caution">
    <text evidence="1">The sequence shown here is derived from an EMBL/GenBank/DDBJ whole genome shotgun (WGS) entry which is preliminary data.</text>
</comment>
<keyword evidence="2" id="KW-1185">Reference proteome</keyword>
<name>A0ABV2HBS9_9HYPH</name>
<evidence type="ECO:0000313" key="1">
    <source>
        <dbReference type="EMBL" id="MET3588006.1"/>
    </source>
</evidence>
<reference evidence="1 2" key="1">
    <citation type="submission" date="2024-06" db="EMBL/GenBank/DDBJ databases">
        <title>Genomic Encyclopedia of Type Strains, Phase IV (KMG-IV): sequencing the most valuable type-strain genomes for metagenomic binning, comparative biology and taxonomic classification.</title>
        <authorList>
            <person name="Goeker M."/>
        </authorList>
    </citation>
    <scope>NUCLEOTIDE SEQUENCE [LARGE SCALE GENOMIC DNA]</scope>
    <source>
        <strain evidence="1 2">DSM 105042</strain>
    </source>
</reference>
<evidence type="ECO:0000313" key="2">
    <source>
        <dbReference type="Proteomes" id="UP001549031"/>
    </source>
</evidence>
<accession>A0ABV2HBS9</accession>
<gene>
    <name evidence="1" type="ORF">ABID21_004139</name>
</gene>
<dbReference type="RefSeq" id="WP_247245757.1">
    <property type="nucleotide sequence ID" value="NZ_JALJRA010000019.1"/>
</dbReference>
<organism evidence="1 2">
    <name type="scientific">Pseudorhizobium tarimense</name>
    <dbReference type="NCBI Taxonomy" id="1079109"/>
    <lineage>
        <taxon>Bacteria</taxon>
        <taxon>Pseudomonadati</taxon>
        <taxon>Pseudomonadota</taxon>
        <taxon>Alphaproteobacteria</taxon>
        <taxon>Hyphomicrobiales</taxon>
        <taxon>Rhizobiaceae</taxon>
        <taxon>Rhizobium/Agrobacterium group</taxon>
        <taxon>Pseudorhizobium</taxon>
    </lineage>
</organism>
<dbReference type="EMBL" id="JBEPLJ010000018">
    <property type="protein sequence ID" value="MET3588006.1"/>
    <property type="molecule type" value="Genomic_DNA"/>
</dbReference>
<proteinExistence type="predicted"/>
<dbReference type="Proteomes" id="UP001549031">
    <property type="component" value="Unassembled WGS sequence"/>
</dbReference>
<sequence>MPTRLHPPEPSGFDKHVDMGRRTVAVLGKNLHQDVVQIAQAKAEHRKIDPIAAAGLDHPLQILVAGRPEVEIAIGRQAFALRTYGFSLV</sequence>